<feature type="region of interest" description="Disordered" evidence="5">
    <location>
        <begin position="35"/>
        <end position="58"/>
    </location>
</feature>
<dbReference type="Proteomes" id="UP001174908">
    <property type="component" value="Unassembled WGS sequence"/>
</dbReference>
<keyword evidence="8" id="KW-1185">Reference proteome</keyword>
<proteinExistence type="predicted"/>
<keyword evidence="3" id="KW-0862">Zinc</keyword>
<evidence type="ECO:0000256" key="1">
    <source>
        <dbReference type="ARBA" id="ARBA00022723"/>
    </source>
</evidence>
<evidence type="ECO:0000313" key="7">
    <source>
        <dbReference type="EMBL" id="MDM0045071.1"/>
    </source>
</evidence>
<keyword evidence="1" id="KW-0479">Metal-binding</keyword>
<sequence>MKHLSGADRISISQQLESMRLHALAELNDAAQVAANPPDSTQEVHTNADDAEAEREDEVRLAERAVDRQRLDDIERAQQRLSEGRYGICVDCGQDIPAARLFAQPIAIRCASCQARHEELPHRR</sequence>
<name>A0ABT7NAU8_9BURK</name>
<dbReference type="PROSITE" id="PS51128">
    <property type="entry name" value="ZF_DKSA_2"/>
    <property type="match status" value="1"/>
</dbReference>
<evidence type="ECO:0000256" key="4">
    <source>
        <dbReference type="PROSITE-ProRule" id="PRU00510"/>
    </source>
</evidence>
<feature type="domain" description="Zinc finger DksA/TraR C4-type" evidence="6">
    <location>
        <begin position="84"/>
        <end position="118"/>
    </location>
</feature>
<dbReference type="InterPro" id="IPR000962">
    <property type="entry name" value="Znf_DskA_TraR"/>
</dbReference>
<dbReference type="Gene3D" id="1.20.120.910">
    <property type="entry name" value="DksA, coiled-coil domain"/>
    <property type="match status" value="1"/>
</dbReference>
<evidence type="ECO:0000313" key="8">
    <source>
        <dbReference type="Proteomes" id="UP001174908"/>
    </source>
</evidence>
<organism evidence="7 8">
    <name type="scientific">Variovorax dokdonensis</name>
    <dbReference type="NCBI Taxonomy" id="344883"/>
    <lineage>
        <taxon>Bacteria</taxon>
        <taxon>Pseudomonadati</taxon>
        <taxon>Pseudomonadota</taxon>
        <taxon>Betaproteobacteria</taxon>
        <taxon>Burkholderiales</taxon>
        <taxon>Comamonadaceae</taxon>
        <taxon>Variovorax</taxon>
    </lineage>
</organism>
<dbReference type="EMBL" id="JASZYV010000002">
    <property type="protein sequence ID" value="MDM0045071.1"/>
    <property type="molecule type" value="Genomic_DNA"/>
</dbReference>
<protein>
    <submittedName>
        <fullName evidence="7">TraR/DksA family transcriptional regulator</fullName>
    </submittedName>
</protein>
<dbReference type="RefSeq" id="WP_286660175.1">
    <property type="nucleotide sequence ID" value="NZ_JASZYV010000002.1"/>
</dbReference>
<evidence type="ECO:0000256" key="5">
    <source>
        <dbReference type="SAM" id="MobiDB-lite"/>
    </source>
</evidence>
<dbReference type="PANTHER" id="PTHR33823:SF4">
    <property type="entry name" value="GENERAL STRESS PROTEIN 16O"/>
    <property type="match status" value="1"/>
</dbReference>
<dbReference type="SUPFAM" id="SSF57716">
    <property type="entry name" value="Glucocorticoid receptor-like (DNA-binding domain)"/>
    <property type="match status" value="1"/>
</dbReference>
<evidence type="ECO:0000256" key="3">
    <source>
        <dbReference type="ARBA" id="ARBA00022833"/>
    </source>
</evidence>
<dbReference type="PANTHER" id="PTHR33823">
    <property type="entry name" value="RNA POLYMERASE-BINDING TRANSCRIPTION FACTOR DKSA-RELATED"/>
    <property type="match status" value="1"/>
</dbReference>
<evidence type="ECO:0000256" key="2">
    <source>
        <dbReference type="ARBA" id="ARBA00022771"/>
    </source>
</evidence>
<evidence type="ECO:0000259" key="6">
    <source>
        <dbReference type="Pfam" id="PF01258"/>
    </source>
</evidence>
<comment type="caution">
    <text evidence="7">The sequence shown here is derived from an EMBL/GenBank/DDBJ whole genome shotgun (WGS) entry which is preliminary data.</text>
</comment>
<accession>A0ABT7NAU8</accession>
<keyword evidence="2" id="KW-0863">Zinc-finger</keyword>
<dbReference type="Pfam" id="PF01258">
    <property type="entry name" value="zf-dskA_traR"/>
    <property type="match status" value="1"/>
</dbReference>
<feature type="zinc finger region" description="dksA C4-type" evidence="4">
    <location>
        <begin position="89"/>
        <end position="113"/>
    </location>
</feature>
<reference evidence="7" key="1">
    <citation type="submission" date="2023-06" db="EMBL/GenBank/DDBJ databases">
        <authorList>
            <person name="Jiang Y."/>
            <person name="Liu Q."/>
        </authorList>
    </citation>
    <scope>NUCLEOTIDE SEQUENCE</scope>
    <source>
        <strain evidence="7">CGMCC 1.12089</strain>
    </source>
</reference>
<gene>
    <name evidence="7" type="ORF">QTH91_11310</name>
</gene>